<name>A0A4P6M1I5_9FIRM</name>
<sequence length="196" mass="22333">MKYSIITISREYGSGGRLIAETLSQKLGIPCYDKRLIDLTAKGADVSAEYVKTAEDKRPNILYNLCVTADNLPVDDQVYVSQCRVIQNIAQKGACIIVGRCADYVLHERTDCLRVFVYAPLKQRMERIMNVYGDTEHALEIVVKKRDKNRAEYYNYYANSEHRWGDRQNYNLMIDTSIGLNESCALILSAFNGEVI</sequence>
<organism evidence="1 2">
    <name type="scientific">Blautia producta</name>
    <dbReference type="NCBI Taxonomy" id="33035"/>
    <lineage>
        <taxon>Bacteria</taxon>
        <taxon>Bacillati</taxon>
        <taxon>Bacillota</taxon>
        <taxon>Clostridia</taxon>
        <taxon>Lachnospirales</taxon>
        <taxon>Lachnospiraceae</taxon>
        <taxon>Blautia</taxon>
    </lineage>
</organism>
<keyword evidence="1" id="KW-0418">Kinase</keyword>
<reference evidence="1 2" key="1">
    <citation type="submission" date="2019-01" db="EMBL/GenBank/DDBJ databases">
        <title>PMF-metabolizing Aryl O-demethylase.</title>
        <authorList>
            <person name="Kim M."/>
        </authorList>
    </citation>
    <scope>NUCLEOTIDE SEQUENCE [LARGE SCALE GENOMIC DNA]</scope>
    <source>
        <strain evidence="1 2">PMF1</strain>
    </source>
</reference>
<dbReference type="EMBL" id="CP035945">
    <property type="protein sequence ID" value="QBE97313.1"/>
    <property type="molecule type" value="Genomic_DNA"/>
</dbReference>
<dbReference type="Gene3D" id="3.40.50.300">
    <property type="entry name" value="P-loop containing nucleotide triphosphate hydrolases"/>
    <property type="match status" value="1"/>
</dbReference>
<evidence type="ECO:0000313" key="1">
    <source>
        <dbReference type="EMBL" id="QBE97313.1"/>
    </source>
</evidence>
<dbReference type="GO" id="GO:0016301">
    <property type="term" value="F:kinase activity"/>
    <property type="evidence" value="ECO:0007669"/>
    <property type="project" value="UniProtKB-KW"/>
</dbReference>
<dbReference type="KEGG" id="bpro:PMF13cell1_02869"/>
<dbReference type="AlphaFoldDB" id="A0A4P6M1I5"/>
<evidence type="ECO:0000313" key="2">
    <source>
        <dbReference type="Proteomes" id="UP000289794"/>
    </source>
</evidence>
<accession>A0A4P6M1I5</accession>
<proteinExistence type="predicted"/>
<dbReference type="EC" id="2.7.4.25" evidence="1"/>
<keyword evidence="1" id="KW-0808">Transferase</keyword>
<dbReference type="Pfam" id="PF13189">
    <property type="entry name" value="Cytidylate_kin2"/>
    <property type="match status" value="1"/>
</dbReference>
<dbReference type="InterPro" id="IPR027417">
    <property type="entry name" value="P-loop_NTPase"/>
</dbReference>
<dbReference type="SUPFAM" id="SSF52540">
    <property type="entry name" value="P-loop containing nucleoside triphosphate hydrolases"/>
    <property type="match status" value="1"/>
</dbReference>
<gene>
    <name evidence="1" type="primary">cmk_6</name>
    <name evidence="1" type="ORF">PMF13cell1_02869</name>
</gene>
<protein>
    <submittedName>
        <fullName evidence="1">Cytidylate kinase</fullName>
        <ecNumber evidence="1">2.7.4.25</ecNumber>
    </submittedName>
</protein>
<dbReference type="Proteomes" id="UP000289794">
    <property type="component" value="Chromosome"/>
</dbReference>
<dbReference type="RefSeq" id="WP_165392468.1">
    <property type="nucleotide sequence ID" value="NZ_CP035945.1"/>
</dbReference>